<reference evidence="2 3" key="1">
    <citation type="journal article" date="2014" name="Environ. Microbiol.">
        <title>The nitrate-ammonifying and nosZ-carrying bacterium Bacillus vireti is a potent source and sink for nitric and nitrous oxide under high nitrate conditions.</title>
        <authorList>
            <person name="Mania D."/>
            <person name="Heylen K."/>
            <person name="van Spanning R.J."/>
            <person name="Frostegard A."/>
        </authorList>
    </citation>
    <scope>NUCLEOTIDE SEQUENCE [LARGE SCALE GENOMIC DNA]</scope>
    <source>
        <strain evidence="2 3">LMG 21834</strain>
    </source>
</reference>
<dbReference type="Proteomes" id="UP000018877">
    <property type="component" value="Unassembled WGS sequence"/>
</dbReference>
<gene>
    <name evidence="2" type="ORF">BAVI_07636</name>
</gene>
<organism evidence="2 3">
    <name type="scientific">Neobacillus vireti LMG 21834</name>
    <dbReference type="NCBI Taxonomy" id="1131730"/>
    <lineage>
        <taxon>Bacteria</taxon>
        <taxon>Bacillati</taxon>
        <taxon>Bacillota</taxon>
        <taxon>Bacilli</taxon>
        <taxon>Bacillales</taxon>
        <taxon>Bacillaceae</taxon>
        <taxon>Neobacillus</taxon>
    </lineage>
</organism>
<dbReference type="Pfam" id="PF14411">
    <property type="entry name" value="LHH"/>
    <property type="match status" value="1"/>
</dbReference>
<evidence type="ECO:0000313" key="2">
    <source>
        <dbReference type="EMBL" id="ETI69432.1"/>
    </source>
</evidence>
<dbReference type="EMBL" id="ALAN01000054">
    <property type="protein sequence ID" value="ETI69432.1"/>
    <property type="molecule type" value="Genomic_DNA"/>
</dbReference>
<name>A0AB94IQZ8_9BACI</name>
<dbReference type="RefSeq" id="WP_024027732.1">
    <property type="nucleotide sequence ID" value="NZ_ALAN01000054.1"/>
</dbReference>
<dbReference type="InterPro" id="IPR026834">
    <property type="entry name" value="LHH"/>
</dbReference>
<keyword evidence="3" id="KW-1185">Reference proteome</keyword>
<proteinExistence type="predicted"/>
<accession>A0AB94IQZ8</accession>
<dbReference type="AlphaFoldDB" id="A0AB94IQZ8"/>
<evidence type="ECO:0000259" key="1">
    <source>
        <dbReference type="Pfam" id="PF14411"/>
    </source>
</evidence>
<feature type="domain" description="LHH" evidence="1">
    <location>
        <begin position="231"/>
        <end position="307"/>
    </location>
</feature>
<evidence type="ECO:0000313" key="3">
    <source>
        <dbReference type="Proteomes" id="UP000018877"/>
    </source>
</evidence>
<sequence>MGIDFGKTLDVVGDGVKNVGEVAHKSMENFHKNYVSKITPKDGKFGDATKFVAEMVPGVSEYNAVREGDWKAFAIVAGIDVALIGVTVATAGLATGAAVGVKAGTEVGKTAVKTVMRVETEAVAKKVIKEGNETVAEKTVQEGVEAIAKKAVKEGTEEVAEKKEAVTLESKEVILNEGKRFKPLDEALKDASPEEINIYKEAKLKVATVNRREALIRTDINYEVTDQFGRTNLERIEEGYAPLVDGQPIELHHIGQGMDCPLAELKWTEHRGEGNYSVLHDVTKESEINRPLFNLEKEAHWKARAEQIK</sequence>
<comment type="caution">
    <text evidence="2">The sequence shown here is derived from an EMBL/GenBank/DDBJ whole genome shotgun (WGS) entry which is preliminary data.</text>
</comment>
<protein>
    <recommendedName>
        <fullName evidence="1">LHH domain-containing protein</fullName>
    </recommendedName>
</protein>